<comment type="caution">
    <text evidence="1">The sequence shown here is derived from an EMBL/GenBank/DDBJ whole genome shotgun (WGS) entry which is preliminary data.</text>
</comment>
<organism evidence="1 2">
    <name type="scientific">Aquimarina hainanensis</name>
    <dbReference type="NCBI Taxonomy" id="1578017"/>
    <lineage>
        <taxon>Bacteria</taxon>
        <taxon>Pseudomonadati</taxon>
        <taxon>Bacteroidota</taxon>
        <taxon>Flavobacteriia</taxon>
        <taxon>Flavobacteriales</taxon>
        <taxon>Flavobacteriaceae</taxon>
        <taxon>Aquimarina</taxon>
    </lineage>
</organism>
<sequence>MKEQNIEYIYQELLTVYQNLKAEVIVAEILSNSSMNFSDIDISNESVFSRSYRRDIIDTKFDVFSGKSDKIKLSLARNGIYDSLPEGVFHRPIDSKDKTSYNEIRKRYKKQEKDARNFFAPLENEFFTQQVKIEQNERLLINKFTNLKNDFLLKFWKLNDDIPKEYSIKLLQLLPYVHQISGNLELTALSLEKIINEKVEIQRKDKKISDHIKESFRSTRLGVDMTLSLEETAIYYPSVTITIGPVKRSKMKNYTKNGVTKKFISTFCDYFLPMEMDSELTILSSEEENTFTINKEDSPRIGLTTTI</sequence>
<dbReference type="Proteomes" id="UP001597459">
    <property type="component" value="Unassembled WGS sequence"/>
</dbReference>
<keyword evidence="2" id="KW-1185">Reference proteome</keyword>
<dbReference type="EMBL" id="JBHULX010000045">
    <property type="protein sequence ID" value="MFD2593281.1"/>
    <property type="molecule type" value="Genomic_DNA"/>
</dbReference>
<accession>A0ABW5NEN5</accession>
<dbReference type="RefSeq" id="WP_176030683.1">
    <property type="nucleotide sequence ID" value="NZ_JBHSJV010000001.1"/>
</dbReference>
<name>A0ABW5NEN5_9FLAO</name>
<evidence type="ECO:0000313" key="1">
    <source>
        <dbReference type="EMBL" id="MFD2593281.1"/>
    </source>
</evidence>
<proteinExistence type="predicted"/>
<gene>
    <name evidence="1" type="ORF">ACFSTE_20760</name>
</gene>
<evidence type="ECO:0000313" key="2">
    <source>
        <dbReference type="Proteomes" id="UP001597459"/>
    </source>
</evidence>
<protein>
    <submittedName>
        <fullName evidence="1">Uncharacterized protein</fullName>
    </submittedName>
</protein>
<reference evidence="2" key="1">
    <citation type="journal article" date="2019" name="Int. J. Syst. Evol. Microbiol.">
        <title>The Global Catalogue of Microorganisms (GCM) 10K type strain sequencing project: providing services to taxonomists for standard genome sequencing and annotation.</title>
        <authorList>
            <consortium name="The Broad Institute Genomics Platform"/>
            <consortium name="The Broad Institute Genome Sequencing Center for Infectious Disease"/>
            <person name="Wu L."/>
            <person name="Ma J."/>
        </authorList>
    </citation>
    <scope>NUCLEOTIDE SEQUENCE [LARGE SCALE GENOMIC DNA]</scope>
    <source>
        <strain evidence="2">KCTC 42423</strain>
    </source>
</reference>